<gene>
    <name evidence="2" type="ORF">AJ80_01780</name>
</gene>
<dbReference type="Proteomes" id="UP000224634">
    <property type="component" value="Unassembled WGS sequence"/>
</dbReference>
<organism evidence="2 3">
    <name type="scientific">Polytolypa hystricis (strain UAMH7299)</name>
    <dbReference type="NCBI Taxonomy" id="1447883"/>
    <lineage>
        <taxon>Eukaryota</taxon>
        <taxon>Fungi</taxon>
        <taxon>Dikarya</taxon>
        <taxon>Ascomycota</taxon>
        <taxon>Pezizomycotina</taxon>
        <taxon>Eurotiomycetes</taxon>
        <taxon>Eurotiomycetidae</taxon>
        <taxon>Onygenales</taxon>
        <taxon>Onygenales incertae sedis</taxon>
        <taxon>Polytolypa</taxon>
    </lineage>
</organism>
<evidence type="ECO:0000313" key="3">
    <source>
        <dbReference type="Proteomes" id="UP000224634"/>
    </source>
</evidence>
<feature type="compositionally biased region" description="Basic and acidic residues" evidence="1">
    <location>
        <begin position="154"/>
        <end position="168"/>
    </location>
</feature>
<reference evidence="2 3" key="1">
    <citation type="submission" date="2017-10" db="EMBL/GenBank/DDBJ databases">
        <title>Comparative genomics in systemic dimorphic fungi from Ajellomycetaceae.</title>
        <authorList>
            <person name="Munoz J.F."/>
            <person name="Mcewen J.G."/>
            <person name="Clay O.K."/>
            <person name="Cuomo C.A."/>
        </authorList>
    </citation>
    <scope>NUCLEOTIDE SEQUENCE [LARGE SCALE GENOMIC DNA]</scope>
    <source>
        <strain evidence="2 3">UAMH7299</strain>
    </source>
</reference>
<sequence>MANMGDKVSKFVVWGAASQENVSDAAEDTSSAHLPDMAKVAEIAEMEDDRMPESLKSDGLDNHEQMCGSDGASQNGIGAEQEFPEFNDLSDPEDINGNDMEVEIEHDSIKDVYEPGDVDMSETNNTRSSAGGEDDPTQNAFHSEDVENYGNTDIEAKDGRPNEVHEPSDADMSLGISSSNAGPDGGSDPVEDGLKIEGPGDQEEADKHTMTNGMDDVAQAVPESSALGEPEGMDTVERKMWTENNPTATAPKKSRKGKAKVLSGTKAAGEVEKKRGTVTSNKKGKIPGNAGGTRIGRSAKKDQEDMERIKQGMYPKSRKTHPIAEETRDELVKYFKEAPARVKMEFAKVIESSIKTSGRYMHCDGSGLPVIDFTRLPKMAVRDLILYLKIKGIIRHGGGVEEGLRYKELVNKVANENQEKKAIAECK</sequence>
<accession>A0A2B7Z0W7</accession>
<dbReference type="AlphaFoldDB" id="A0A2B7Z0W7"/>
<feature type="compositionally biased region" description="Basic and acidic residues" evidence="1">
    <location>
        <begin position="103"/>
        <end position="113"/>
    </location>
</feature>
<evidence type="ECO:0000313" key="2">
    <source>
        <dbReference type="EMBL" id="PGH26467.1"/>
    </source>
</evidence>
<evidence type="ECO:0000256" key="1">
    <source>
        <dbReference type="SAM" id="MobiDB-lite"/>
    </source>
</evidence>
<feature type="region of interest" description="Disordered" evidence="1">
    <location>
        <begin position="50"/>
        <end position="306"/>
    </location>
</feature>
<protein>
    <submittedName>
        <fullName evidence="2">Uncharacterized protein</fullName>
    </submittedName>
</protein>
<proteinExistence type="predicted"/>
<feature type="compositionally biased region" description="Acidic residues" evidence="1">
    <location>
        <begin position="82"/>
        <end position="102"/>
    </location>
</feature>
<name>A0A2B7Z0W7_POLH7</name>
<feature type="compositionally biased region" description="Basic and acidic residues" evidence="1">
    <location>
        <begin position="50"/>
        <end position="64"/>
    </location>
</feature>
<keyword evidence="3" id="KW-1185">Reference proteome</keyword>
<comment type="caution">
    <text evidence="2">The sequence shown here is derived from an EMBL/GenBank/DDBJ whole genome shotgun (WGS) entry which is preliminary data.</text>
</comment>
<dbReference type="EMBL" id="PDNA01000016">
    <property type="protein sequence ID" value="PGH26467.1"/>
    <property type="molecule type" value="Genomic_DNA"/>
</dbReference>